<dbReference type="Gene3D" id="3.10.350.10">
    <property type="entry name" value="LysM domain"/>
    <property type="match status" value="1"/>
</dbReference>
<keyword evidence="6" id="KW-0325">Glycoprotein</keyword>
<dbReference type="PROSITE" id="PS51782">
    <property type="entry name" value="LYSM"/>
    <property type="match status" value="1"/>
</dbReference>
<evidence type="ECO:0000256" key="4">
    <source>
        <dbReference type="ARBA" id="ARBA00022989"/>
    </source>
</evidence>
<dbReference type="Proteomes" id="UP000799291">
    <property type="component" value="Unassembled WGS sequence"/>
</dbReference>
<evidence type="ECO:0000256" key="3">
    <source>
        <dbReference type="ARBA" id="ARBA00022729"/>
    </source>
</evidence>
<evidence type="ECO:0000259" key="9">
    <source>
        <dbReference type="PROSITE" id="PS51212"/>
    </source>
</evidence>
<reference evidence="11" key="1">
    <citation type="journal article" date="2020" name="Stud. Mycol.">
        <title>101 Dothideomycetes genomes: a test case for predicting lifestyles and emergence of pathogens.</title>
        <authorList>
            <person name="Haridas S."/>
            <person name="Albert R."/>
            <person name="Binder M."/>
            <person name="Bloem J."/>
            <person name="Labutti K."/>
            <person name="Salamov A."/>
            <person name="Andreopoulos B."/>
            <person name="Baker S."/>
            <person name="Barry K."/>
            <person name="Bills G."/>
            <person name="Bluhm B."/>
            <person name="Cannon C."/>
            <person name="Castanera R."/>
            <person name="Culley D."/>
            <person name="Daum C."/>
            <person name="Ezra D."/>
            <person name="Gonzalez J."/>
            <person name="Henrissat B."/>
            <person name="Kuo A."/>
            <person name="Liang C."/>
            <person name="Lipzen A."/>
            <person name="Lutzoni F."/>
            <person name="Magnuson J."/>
            <person name="Mondo S."/>
            <person name="Nolan M."/>
            <person name="Ohm R."/>
            <person name="Pangilinan J."/>
            <person name="Park H.-J."/>
            <person name="Ramirez L."/>
            <person name="Alfaro M."/>
            <person name="Sun H."/>
            <person name="Tritt A."/>
            <person name="Yoshinaga Y."/>
            <person name="Zwiers L.-H."/>
            <person name="Turgeon B."/>
            <person name="Goodwin S."/>
            <person name="Spatafora J."/>
            <person name="Crous P."/>
            <person name="Grigoriev I."/>
        </authorList>
    </citation>
    <scope>NUCLEOTIDE SEQUENCE</scope>
    <source>
        <strain evidence="11">CBS 122367</strain>
    </source>
</reference>
<organism evidence="11 12">
    <name type="scientific">Lentithecium fluviatile CBS 122367</name>
    <dbReference type="NCBI Taxonomy" id="1168545"/>
    <lineage>
        <taxon>Eukaryota</taxon>
        <taxon>Fungi</taxon>
        <taxon>Dikarya</taxon>
        <taxon>Ascomycota</taxon>
        <taxon>Pezizomycotina</taxon>
        <taxon>Dothideomycetes</taxon>
        <taxon>Pleosporomycetidae</taxon>
        <taxon>Pleosporales</taxon>
        <taxon>Massarineae</taxon>
        <taxon>Lentitheciaceae</taxon>
        <taxon>Lentithecium</taxon>
    </lineage>
</organism>
<evidence type="ECO:0000313" key="12">
    <source>
        <dbReference type="Proteomes" id="UP000799291"/>
    </source>
</evidence>
<evidence type="ECO:0000256" key="7">
    <source>
        <dbReference type="SAM" id="MobiDB-lite"/>
    </source>
</evidence>
<keyword evidence="2" id="KW-0812">Transmembrane</keyword>
<keyword evidence="3 8" id="KW-0732">Signal</keyword>
<dbReference type="InterPro" id="IPR051836">
    <property type="entry name" value="Kremen_rcpt"/>
</dbReference>
<dbReference type="PANTHER" id="PTHR24269:SF16">
    <property type="entry name" value="PROTEIN SLG1"/>
    <property type="match status" value="1"/>
</dbReference>
<evidence type="ECO:0000259" key="10">
    <source>
        <dbReference type="PROSITE" id="PS51782"/>
    </source>
</evidence>
<evidence type="ECO:0000256" key="1">
    <source>
        <dbReference type="ARBA" id="ARBA00004167"/>
    </source>
</evidence>
<evidence type="ECO:0000256" key="5">
    <source>
        <dbReference type="ARBA" id="ARBA00023136"/>
    </source>
</evidence>
<dbReference type="EMBL" id="MU005621">
    <property type="protein sequence ID" value="KAF2677517.1"/>
    <property type="molecule type" value="Genomic_DNA"/>
</dbReference>
<feature type="compositionally biased region" description="Low complexity" evidence="7">
    <location>
        <begin position="93"/>
        <end position="113"/>
    </location>
</feature>
<feature type="region of interest" description="Disordered" evidence="7">
    <location>
        <begin position="91"/>
        <end position="113"/>
    </location>
</feature>
<dbReference type="PANTHER" id="PTHR24269">
    <property type="entry name" value="KREMEN PROTEIN"/>
    <property type="match status" value="1"/>
</dbReference>
<proteinExistence type="predicted"/>
<dbReference type="InterPro" id="IPR018392">
    <property type="entry name" value="LysM"/>
</dbReference>
<comment type="subcellular location">
    <subcellularLocation>
        <location evidence="1">Membrane</location>
        <topology evidence="1">Single-pass membrane protein</topology>
    </subcellularLocation>
</comment>
<keyword evidence="5" id="KW-0472">Membrane</keyword>
<dbReference type="InterPro" id="IPR002889">
    <property type="entry name" value="WSC_carb-bd"/>
</dbReference>
<dbReference type="OrthoDB" id="2019572at2759"/>
<dbReference type="SMART" id="SM00321">
    <property type="entry name" value="WSC"/>
    <property type="match status" value="1"/>
</dbReference>
<evidence type="ECO:0000313" key="11">
    <source>
        <dbReference type="EMBL" id="KAF2677517.1"/>
    </source>
</evidence>
<keyword evidence="4" id="KW-1133">Transmembrane helix</keyword>
<feature type="chain" id="PRO_5026236392" evidence="8">
    <location>
        <begin position="20"/>
        <end position="211"/>
    </location>
</feature>
<name>A0A6G1IH07_9PLEO</name>
<sequence>MKFTSILLFLVALAHQATSTGVPELQWDPDTVKDCVEWYNNTDNESCESVRKLFGITPEEFHSWNPSLGLDCKPWRWQSYCIVTQEKLDKTKPTTTPTTTSATPTTSTSSLGPSPTAWTALGCYTENSKVPLLEKNMSPTGGDPALTIPKCKNSCYRRAYRFAGVQQGNQCWCGTYVGGEWSKNQTDCNTPCTGDKNTFCGGKGFENIFKG</sequence>
<dbReference type="Pfam" id="PF01822">
    <property type="entry name" value="WSC"/>
    <property type="match status" value="1"/>
</dbReference>
<gene>
    <name evidence="11" type="ORF">K458DRAFT_423776</name>
</gene>
<evidence type="ECO:0000256" key="8">
    <source>
        <dbReference type="SAM" id="SignalP"/>
    </source>
</evidence>
<dbReference type="GO" id="GO:0005886">
    <property type="term" value="C:plasma membrane"/>
    <property type="evidence" value="ECO:0007669"/>
    <property type="project" value="TreeGrafter"/>
</dbReference>
<dbReference type="InterPro" id="IPR036779">
    <property type="entry name" value="LysM_dom_sf"/>
</dbReference>
<evidence type="ECO:0000256" key="2">
    <source>
        <dbReference type="ARBA" id="ARBA00022692"/>
    </source>
</evidence>
<keyword evidence="12" id="KW-1185">Reference proteome</keyword>
<feature type="domain" description="LysM" evidence="10">
    <location>
        <begin position="37"/>
        <end position="82"/>
    </location>
</feature>
<feature type="signal peptide" evidence="8">
    <location>
        <begin position="1"/>
        <end position="19"/>
    </location>
</feature>
<protein>
    <submittedName>
        <fullName evidence="11">WSC domain protein</fullName>
    </submittedName>
</protein>
<feature type="domain" description="WSC" evidence="9">
    <location>
        <begin position="117"/>
        <end position="211"/>
    </location>
</feature>
<dbReference type="AlphaFoldDB" id="A0A6G1IH07"/>
<accession>A0A6G1IH07</accession>
<dbReference type="PROSITE" id="PS51212">
    <property type="entry name" value="WSC"/>
    <property type="match status" value="1"/>
</dbReference>
<evidence type="ECO:0000256" key="6">
    <source>
        <dbReference type="ARBA" id="ARBA00023180"/>
    </source>
</evidence>